<dbReference type="SUPFAM" id="SSF46894">
    <property type="entry name" value="C-terminal effector domain of the bipartite response regulators"/>
    <property type="match status" value="1"/>
</dbReference>
<proteinExistence type="predicted"/>
<dbReference type="PROSITE" id="PS50043">
    <property type="entry name" value="HTH_LUXR_2"/>
    <property type="match status" value="1"/>
</dbReference>
<dbReference type="PANTHER" id="PTHR16305:SF35">
    <property type="entry name" value="TRANSCRIPTIONAL ACTIVATOR DOMAIN"/>
    <property type="match status" value="1"/>
</dbReference>
<feature type="domain" description="HTH luxR-type" evidence="4">
    <location>
        <begin position="821"/>
        <end position="884"/>
    </location>
</feature>
<dbReference type="InterPro" id="IPR027417">
    <property type="entry name" value="P-loop_NTPase"/>
</dbReference>
<dbReference type="SMART" id="SM00421">
    <property type="entry name" value="HTH_LUXR"/>
    <property type="match status" value="1"/>
</dbReference>
<evidence type="ECO:0000313" key="6">
    <source>
        <dbReference type="Proteomes" id="UP001595947"/>
    </source>
</evidence>
<keyword evidence="2" id="KW-0067">ATP-binding</keyword>
<sequence>MADGLRAVPARPGGTTDGSWPFVGRRDDLTSASRALDDGRGLLLAGPAGVGKTRMARELLRTRAAGGEVVRRALATSATAGIPLGALGPLLPARLGDDPAGPNLVHAAARALVRDLDGRLVLGVDDAHLLDPTSAAVVGQLALTGAATVVLTARADERLPDTVFALWKEGAVVRLDVGNLDRAAVDEVVAEALGGQLDGAALHRMWTLTQGNPLFLRELVTSAREQGHLRRVDGVWVWSGRPGPSAGLAEILDQRLDGLDRVQRDAVELLAFGEPLGLETVERLVDPDALDRLERAALVVSEQFGRRVDLRLAHPLYAELLRGRATPLRQRSVHRRLAAAQESVGARRTRDRMRLITWRLAGALPVDPTELCSAAEQLLHSDPASADRLARAAWDAGGGFAAGLLRGRALLASGRADEGETLLATLVPETDEQRVRLATTRAQNLFYALGSPARAADVVRALDAGPTGDADPRELVVVRAAIANYERDHERALAILGSRLDDLLAGVADPDAGTLQAYVVAAGALRGVGRFETLTVLARQGGDLATALGSAAAEWQTMHLQMALVSAHAHAGDLTTAVGIARGLYDDALAADLAGARIVLGGFAGLVEFLRGRVRSSTAAFRDALAGVRDGAAPLVPILRAGLAQSAALAGELATADDVLASLDDGHEEYRAWVLQARAWTEAVHGRRARAVGTVLVAVDAAFAQRDAALSLVVAQSAVRLGAADAVVDRLGALVAGMEGRLGPAVLAQARALVDGDAGALDALVDGFEAMGSPLLAAEVAAQAADLHRGAGRAGPADAATARARSLARACEGARTPALELLGARDDLTPRELEVARLAARGLTSRAISEQLTLSVRTVDNALRVVYAKLGVAGRRELAEVDLT</sequence>
<gene>
    <name evidence="5" type="ORF">ACFPBZ_14600</name>
</gene>
<dbReference type="EMBL" id="JBHSIV010000013">
    <property type="protein sequence ID" value="MFC5063448.1"/>
    <property type="molecule type" value="Genomic_DNA"/>
</dbReference>
<reference evidence="6" key="1">
    <citation type="journal article" date="2019" name="Int. J. Syst. Evol. Microbiol.">
        <title>The Global Catalogue of Microorganisms (GCM) 10K type strain sequencing project: providing services to taxonomists for standard genome sequencing and annotation.</title>
        <authorList>
            <consortium name="The Broad Institute Genomics Platform"/>
            <consortium name="The Broad Institute Genome Sequencing Center for Infectious Disease"/>
            <person name="Wu L."/>
            <person name="Ma J."/>
        </authorList>
    </citation>
    <scope>NUCLEOTIDE SEQUENCE [LARGE SCALE GENOMIC DNA]</scope>
    <source>
        <strain evidence="6">CGMCC 4.7093</strain>
    </source>
</reference>
<dbReference type="InterPro" id="IPR016032">
    <property type="entry name" value="Sig_transdc_resp-reg_C-effctor"/>
</dbReference>
<keyword evidence="6" id="KW-1185">Reference proteome</keyword>
<organism evidence="5 6">
    <name type="scientific">Actinomycetospora atypica</name>
    <dbReference type="NCBI Taxonomy" id="1290095"/>
    <lineage>
        <taxon>Bacteria</taxon>
        <taxon>Bacillati</taxon>
        <taxon>Actinomycetota</taxon>
        <taxon>Actinomycetes</taxon>
        <taxon>Pseudonocardiales</taxon>
        <taxon>Pseudonocardiaceae</taxon>
        <taxon>Actinomycetospora</taxon>
    </lineage>
</organism>
<dbReference type="PANTHER" id="PTHR16305">
    <property type="entry name" value="TESTICULAR SOLUBLE ADENYLYL CYCLASE"/>
    <property type="match status" value="1"/>
</dbReference>
<dbReference type="RefSeq" id="WP_378036795.1">
    <property type="nucleotide sequence ID" value="NZ_JBHSIV010000013.1"/>
</dbReference>
<protein>
    <submittedName>
        <fullName evidence="5">LuxR C-terminal-related transcriptional regulator</fullName>
    </submittedName>
</protein>
<keyword evidence="1" id="KW-0547">Nucleotide-binding</keyword>
<dbReference type="InterPro" id="IPR000792">
    <property type="entry name" value="Tscrpt_reg_LuxR_C"/>
</dbReference>
<evidence type="ECO:0000313" key="5">
    <source>
        <dbReference type="EMBL" id="MFC5063448.1"/>
    </source>
</evidence>
<evidence type="ECO:0000256" key="1">
    <source>
        <dbReference type="ARBA" id="ARBA00022741"/>
    </source>
</evidence>
<dbReference type="CDD" id="cd06170">
    <property type="entry name" value="LuxR_C_like"/>
    <property type="match status" value="1"/>
</dbReference>
<dbReference type="Pfam" id="PF00196">
    <property type="entry name" value="GerE"/>
    <property type="match status" value="1"/>
</dbReference>
<evidence type="ECO:0000259" key="4">
    <source>
        <dbReference type="PROSITE" id="PS50043"/>
    </source>
</evidence>
<name>A0ABV9YN37_9PSEU</name>
<evidence type="ECO:0000256" key="2">
    <source>
        <dbReference type="ARBA" id="ARBA00022840"/>
    </source>
</evidence>
<comment type="caution">
    <text evidence="5">The sequence shown here is derived from an EMBL/GenBank/DDBJ whole genome shotgun (WGS) entry which is preliminary data.</text>
</comment>
<accession>A0ABV9YN37</accession>
<dbReference type="SUPFAM" id="SSF52540">
    <property type="entry name" value="P-loop containing nucleoside triphosphate hydrolases"/>
    <property type="match status" value="1"/>
</dbReference>
<feature type="region of interest" description="Disordered" evidence="3">
    <location>
        <begin position="1"/>
        <end position="20"/>
    </location>
</feature>
<dbReference type="Gene3D" id="1.10.10.10">
    <property type="entry name" value="Winged helix-like DNA-binding domain superfamily/Winged helix DNA-binding domain"/>
    <property type="match status" value="1"/>
</dbReference>
<dbReference type="InterPro" id="IPR036388">
    <property type="entry name" value="WH-like_DNA-bd_sf"/>
</dbReference>
<evidence type="ECO:0000256" key="3">
    <source>
        <dbReference type="SAM" id="MobiDB-lite"/>
    </source>
</evidence>
<dbReference type="PRINTS" id="PR00038">
    <property type="entry name" value="HTHLUXR"/>
</dbReference>
<dbReference type="Proteomes" id="UP001595947">
    <property type="component" value="Unassembled WGS sequence"/>
</dbReference>